<dbReference type="InterPro" id="IPR052155">
    <property type="entry name" value="Biofilm_reg_signaling"/>
</dbReference>
<keyword evidence="2" id="KW-1133">Transmembrane helix</keyword>
<keyword evidence="2" id="KW-0812">Transmembrane</keyword>
<dbReference type="STRING" id="112901.SAMN04488500_11570"/>
<feature type="coiled-coil region" evidence="1">
    <location>
        <begin position="100"/>
        <end position="134"/>
    </location>
</feature>
<dbReference type="InterPro" id="IPR000700">
    <property type="entry name" value="PAS-assoc_C"/>
</dbReference>
<dbReference type="SMART" id="SM00086">
    <property type="entry name" value="PAC"/>
    <property type="match status" value="1"/>
</dbReference>
<dbReference type="InterPro" id="IPR035919">
    <property type="entry name" value="EAL_sf"/>
</dbReference>
<feature type="domain" description="GGDEF" evidence="5">
    <location>
        <begin position="293"/>
        <end position="426"/>
    </location>
</feature>
<evidence type="ECO:0000313" key="6">
    <source>
        <dbReference type="EMBL" id="SMC95929.1"/>
    </source>
</evidence>
<dbReference type="PROSITE" id="PS50883">
    <property type="entry name" value="EAL"/>
    <property type="match status" value="1"/>
</dbReference>
<evidence type="ECO:0000256" key="2">
    <source>
        <dbReference type="SAM" id="Phobius"/>
    </source>
</evidence>
<dbReference type="Gene3D" id="3.30.450.20">
    <property type="entry name" value="PAS domain"/>
    <property type="match status" value="1"/>
</dbReference>
<dbReference type="PROSITE" id="PS50887">
    <property type="entry name" value="GGDEF"/>
    <property type="match status" value="1"/>
</dbReference>
<dbReference type="Pfam" id="PF08447">
    <property type="entry name" value="PAS_3"/>
    <property type="match status" value="1"/>
</dbReference>
<dbReference type="SMART" id="SM00052">
    <property type="entry name" value="EAL"/>
    <property type="match status" value="1"/>
</dbReference>
<dbReference type="InterPro" id="IPR035965">
    <property type="entry name" value="PAS-like_dom_sf"/>
</dbReference>
<dbReference type="EMBL" id="FWXI01000015">
    <property type="protein sequence ID" value="SMC95929.1"/>
    <property type="molecule type" value="Genomic_DNA"/>
</dbReference>
<dbReference type="InterPro" id="IPR013655">
    <property type="entry name" value="PAS_fold_3"/>
</dbReference>
<dbReference type="Proteomes" id="UP000192738">
    <property type="component" value="Unassembled WGS sequence"/>
</dbReference>
<dbReference type="InterPro" id="IPR043128">
    <property type="entry name" value="Rev_trsase/Diguanyl_cyclase"/>
</dbReference>
<sequence>MRQIHCIIFTGSWCVMHSKLSIQVVVAVIICLSFASIQPVLAQGLPADGVVNKPLSLFEPYKNLVNTASVTIIALIITVIYLLININKRRQTERLLQRRNEDLIGVHEELSAQEEELRENFNELYLNEEQIRQNEEIYRLLAEGSNDGLWDIDLVSGIGTMSDRCEEISGFTGKRENFYKKWRASIHPDDFAPTVAKLEEHYQGKTAYFSAEYRLKTADGGYKWVLARGRALFDHEGKAIRIAGSLTDTTDSKLQEARIRQLAYYDPLTGLANRTLLTDLITCELAAASDYGSKGALIFIDIDNFKLVNDTYGHSWGDKLLVDIGGKLSALVGADGVVARLGGDELIVFFPGGGDRVFITEFADKIMKLFEQSITVNQHSFQVTASAGVVMYPDDGSCIDELLRNADTAMYSAKNSGKRNYKFFDKSMFEAVVEKAGMEASLRQAIVNNELIVHYQPQFNLATGRVEGFESLLRWASPEYGLVTPLKFIPLAEETGMIVSIGKWVLQTACVFSQTLFAAGHGRLCTAVNISVMQLIEDDFVEMVAGVLAETGLPPECLELEITESVLMERFEENVRKLGELRRMGVRIALDDFGSGYSSLTYLKKLPITMLKMDKAFIDDITIGGVDAAITGSIIELAHQMGLTVVAEGVETEIQFKYLRQEKCDIIQGYFISRPLPPAEFINELQTCFQRSAYHFEHV</sequence>
<dbReference type="SMART" id="SM00267">
    <property type="entry name" value="GGDEF"/>
    <property type="match status" value="1"/>
</dbReference>
<dbReference type="InterPro" id="IPR001633">
    <property type="entry name" value="EAL_dom"/>
</dbReference>
<reference evidence="6 7" key="1">
    <citation type="submission" date="2017-04" db="EMBL/GenBank/DDBJ databases">
        <authorList>
            <person name="Afonso C.L."/>
            <person name="Miller P.J."/>
            <person name="Scott M.A."/>
            <person name="Spackman E."/>
            <person name="Goraichik I."/>
            <person name="Dimitrov K.M."/>
            <person name="Suarez D.L."/>
            <person name="Swayne D.E."/>
        </authorList>
    </citation>
    <scope>NUCLEOTIDE SEQUENCE [LARGE SCALE GENOMIC DNA]</scope>
    <source>
        <strain evidence="6 7">DSM 5090</strain>
    </source>
</reference>
<proteinExistence type="predicted"/>
<dbReference type="SUPFAM" id="SSF141868">
    <property type="entry name" value="EAL domain-like"/>
    <property type="match status" value="1"/>
</dbReference>
<dbReference type="NCBIfam" id="TIGR00254">
    <property type="entry name" value="GGDEF"/>
    <property type="match status" value="1"/>
</dbReference>
<feature type="transmembrane region" description="Helical" evidence="2">
    <location>
        <begin position="20"/>
        <end position="44"/>
    </location>
</feature>
<dbReference type="InterPro" id="IPR000014">
    <property type="entry name" value="PAS"/>
</dbReference>
<dbReference type="NCBIfam" id="TIGR00229">
    <property type="entry name" value="sensory_box"/>
    <property type="match status" value="1"/>
</dbReference>
<feature type="transmembrane region" description="Helical" evidence="2">
    <location>
        <begin position="64"/>
        <end position="84"/>
    </location>
</feature>
<dbReference type="Gene3D" id="3.20.20.450">
    <property type="entry name" value="EAL domain"/>
    <property type="match status" value="1"/>
</dbReference>
<dbReference type="Gene3D" id="3.30.70.270">
    <property type="match status" value="1"/>
</dbReference>
<dbReference type="PANTHER" id="PTHR44757:SF2">
    <property type="entry name" value="BIOFILM ARCHITECTURE MAINTENANCE PROTEIN MBAA"/>
    <property type="match status" value="1"/>
</dbReference>
<dbReference type="InterPro" id="IPR001610">
    <property type="entry name" value="PAC"/>
</dbReference>
<dbReference type="CDD" id="cd01948">
    <property type="entry name" value="EAL"/>
    <property type="match status" value="1"/>
</dbReference>
<evidence type="ECO:0000259" key="5">
    <source>
        <dbReference type="PROSITE" id="PS50887"/>
    </source>
</evidence>
<dbReference type="SUPFAM" id="SSF55073">
    <property type="entry name" value="Nucleotide cyclase"/>
    <property type="match status" value="1"/>
</dbReference>
<keyword evidence="2" id="KW-0472">Membrane</keyword>
<keyword evidence="1" id="KW-0175">Coiled coil</keyword>
<evidence type="ECO:0000313" key="7">
    <source>
        <dbReference type="Proteomes" id="UP000192738"/>
    </source>
</evidence>
<dbReference type="CDD" id="cd00130">
    <property type="entry name" value="PAS"/>
    <property type="match status" value="1"/>
</dbReference>
<evidence type="ECO:0000259" key="4">
    <source>
        <dbReference type="PROSITE" id="PS50883"/>
    </source>
</evidence>
<organism evidence="6 7">
    <name type="scientific">Sporomusa malonica</name>
    <dbReference type="NCBI Taxonomy" id="112901"/>
    <lineage>
        <taxon>Bacteria</taxon>
        <taxon>Bacillati</taxon>
        <taxon>Bacillota</taxon>
        <taxon>Negativicutes</taxon>
        <taxon>Selenomonadales</taxon>
        <taxon>Sporomusaceae</taxon>
        <taxon>Sporomusa</taxon>
    </lineage>
</organism>
<dbReference type="InterPro" id="IPR029787">
    <property type="entry name" value="Nucleotide_cyclase"/>
</dbReference>
<dbReference type="PANTHER" id="PTHR44757">
    <property type="entry name" value="DIGUANYLATE CYCLASE DGCP"/>
    <property type="match status" value="1"/>
</dbReference>
<dbReference type="PROSITE" id="PS50113">
    <property type="entry name" value="PAC"/>
    <property type="match status" value="1"/>
</dbReference>
<dbReference type="CDD" id="cd01949">
    <property type="entry name" value="GGDEF"/>
    <property type="match status" value="1"/>
</dbReference>
<protein>
    <submittedName>
        <fullName evidence="6">PAS domain S-box-containing protein/diguanylate cyclase (GGDEF) domain-containing protein</fullName>
    </submittedName>
</protein>
<dbReference type="Pfam" id="PF00990">
    <property type="entry name" value="GGDEF"/>
    <property type="match status" value="1"/>
</dbReference>
<dbReference type="Pfam" id="PF00563">
    <property type="entry name" value="EAL"/>
    <property type="match status" value="1"/>
</dbReference>
<evidence type="ECO:0000259" key="3">
    <source>
        <dbReference type="PROSITE" id="PS50113"/>
    </source>
</evidence>
<accession>A0A1W2DEH1</accession>
<dbReference type="SUPFAM" id="SSF55785">
    <property type="entry name" value="PYP-like sensor domain (PAS domain)"/>
    <property type="match status" value="1"/>
</dbReference>
<evidence type="ECO:0000256" key="1">
    <source>
        <dbReference type="SAM" id="Coils"/>
    </source>
</evidence>
<dbReference type="InterPro" id="IPR000160">
    <property type="entry name" value="GGDEF_dom"/>
</dbReference>
<gene>
    <name evidence="6" type="ORF">SAMN04488500_11570</name>
</gene>
<keyword evidence="7" id="KW-1185">Reference proteome</keyword>
<feature type="domain" description="EAL" evidence="4">
    <location>
        <begin position="435"/>
        <end position="689"/>
    </location>
</feature>
<feature type="domain" description="PAC" evidence="3">
    <location>
        <begin position="209"/>
        <end position="261"/>
    </location>
</feature>
<dbReference type="AlphaFoldDB" id="A0A1W2DEH1"/>
<name>A0A1W2DEH1_9FIRM</name>